<name>Q0BGB7_BURCM</name>
<dbReference type="Proteomes" id="UP000000662">
    <property type="component" value="Chromosome 1"/>
</dbReference>
<evidence type="ECO:0000313" key="2">
    <source>
        <dbReference type="Proteomes" id="UP000000662"/>
    </source>
</evidence>
<sequence>MKNEIITLEGVKGAAMRGGWFAAIAVYVALAGLGVAAAHAAVPVSCDEGLTRLIVPALRHPAFERRAIHAEPAELTGQPEGVYGVRLFVKPDHPGTPNQDATIGWVTLDAHALRALDVTRDPAQPDVLAIDPHALSRYISTCIAPAAPARTIASAPGAIDCDALNRRAQERGDVVTIRDAGRIVTGKGRLPFFSAPDDACRIGGLFIVEHDHVAARTEYGRFTSVTYLNPRTKSRADGWVPTARLKRDGTGIAPRQP</sequence>
<dbReference type="GeneID" id="93083351"/>
<dbReference type="EMBL" id="CP000440">
    <property type="protein sequence ID" value="ABI86806.1"/>
    <property type="molecule type" value="Genomic_DNA"/>
</dbReference>
<protein>
    <submittedName>
        <fullName evidence="1">Uncharacterized protein</fullName>
    </submittedName>
</protein>
<dbReference type="KEGG" id="bam:Bamb_1248"/>
<evidence type="ECO:0000313" key="1">
    <source>
        <dbReference type="EMBL" id="ABI86806.1"/>
    </source>
</evidence>
<dbReference type="PATRIC" id="fig|339670.21.peg.303"/>
<dbReference type="eggNOG" id="ENOG5033I0I">
    <property type="taxonomic scope" value="Bacteria"/>
</dbReference>
<organism evidence="1 2">
    <name type="scientific">Burkholderia ambifaria (strain ATCC BAA-244 / DSM 16087 / CCUG 44356 / LMG 19182 / AMMD)</name>
    <name type="common">Burkholderia cepacia (strain AMMD)</name>
    <dbReference type="NCBI Taxonomy" id="339670"/>
    <lineage>
        <taxon>Bacteria</taxon>
        <taxon>Pseudomonadati</taxon>
        <taxon>Pseudomonadota</taxon>
        <taxon>Betaproteobacteria</taxon>
        <taxon>Burkholderiales</taxon>
        <taxon>Burkholderiaceae</taxon>
        <taxon>Burkholderia</taxon>
        <taxon>Burkholderia cepacia complex</taxon>
    </lineage>
</organism>
<dbReference type="AlphaFoldDB" id="Q0BGB7"/>
<gene>
    <name evidence="1" type="ordered locus">Bamb_1248</name>
</gene>
<keyword evidence="2" id="KW-1185">Reference proteome</keyword>
<proteinExistence type="predicted"/>
<accession>Q0BGB7</accession>
<dbReference type="RefSeq" id="WP_011656570.1">
    <property type="nucleotide sequence ID" value="NC_008390.1"/>
</dbReference>
<reference evidence="1" key="1">
    <citation type="submission" date="2009-01" db="EMBL/GenBank/DDBJ databases">
        <title>Complete sequence of Chromosome 1 of Burkholderia cepacia AMMD.</title>
        <authorList>
            <consortium name="US DOE Joint Genome Institute"/>
            <person name="Copeland A."/>
            <person name="Lucas S."/>
            <person name="Lapidus A."/>
            <person name="Barry K."/>
            <person name="Detter J.C."/>
            <person name="Glavina del Rio T."/>
            <person name="Hammon N."/>
            <person name="Israni S."/>
            <person name="Pitluck S."/>
            <person name="Bruce D."/>
            <person name="Chain P."/>
            <person name="Malfatti S."/>
            <person name="Shin M."/>
            <person name="Vergez L."/>
            <person name="Schmutz J."/>
            <person name="Larimer F."/>
            <person name="Land M."/>
            <person name="Hauser L."/>
            <person name="Kyrpides N."/>
            <person name="Kim E."/>
            <person name="Parke J."/>
            <person name="Coenye T."/>
            <person name="Konstantinidis K."/>
            <person name="Ramette A."/>
            <person name="Tiedje J."/>
            <person name="Richardson P."/>
        </authorList>
    </citation>
    <scope>NUCLEOTIDE SEQUENCE [LARGE SCALE GENOMIC DNA]</scope>
    <source>
        <strain evidence="1">AMMD</strain>
    </source>
</reference>